<evidence type="ECO:0000313" key="1">
    <source>
        <dbReference type="EMBL" id="PPK92694.1"/>
    </source>
</evidence>
<keyword evidence="2" id="KW-1185">Reference proteome</keyword>
<sequence>MFGPAVEEAALYRRPVSEPDRTPALLDGPGVQVADPHQLLTGYLDWYRQALRRKLDGLSEEQMHAVDERWGWSPLGLVQHLGWVERRWMVWGFAAQDVTAYPSGDEEAEWTVPAAVSAAEVWDRYDREVHRSRALAEGVALEERAHTGGRFRSLDQAPTLGRILFHLLQEYARHLGHLDVARQLLDGTTGE</sequence>
<dbReference type="OrthoDB" id="4548523at2"/>
<organism evidence="1 2">
    <name type="scientific">Kineococcus xinjiangensis</name>
    <dbReference type="NCBI Taxonomy" id="512762"/>
    <lineage>
        <taxon>Bacteria</taxon>
        <taxon>Bacillati</taxon>
        <taxon>Actinomycetota</taxon>
        <taxon>Actinomycetes</taxon>
        <taxon>Kineosporiales</taxon>
        <taxon>Kineosporiaceae</taxon>
        <taxon>Kineococcus</taxon>
    </lineage>
</organism>
<dbReference type="Pfam" id="PF04978">
    <property type="entry name" value="MST"/>
    <property type="match status" value="1"/>
</dbReference>
<name>A0A2S6IEP5_9ACTN</name>
<accession>A0A2S6IEP5</accession>
<reference evidence="1 2" key="1">
    <citation type="submission" date="2018-02" db="EMBL/GenBank/DDBJ databases">
        <title>Genomic Encyclopedia of Archaeal and Bacterial Type Strains, Phase II (KMG-II): from individual species to whole genera.</title>
        <authorList>
            <person name="Goeker M."/>
        </authorList>
    </citation>
    <scope>NUCLEOTIDE SEQUENCE [LARGE SCALE GENOMIC DNA]</scope>
    <source>
        <strain evidence="1 2">DSM 22857</strain>
    </source>
</reference>
<evidence type="ECO:0000313" key="2">
    <source>
        <dbReference type="Proteomes" id="UP000239485"/>
    </source>
</evidence>
<comment type="caution">
    <text evidence="1">The sequence shown here is derived from an EMBL/GenBank/DDBJ whole genome shotgun (WGS) entry which is preliminary data.</text>
</comment>
<dbReference type="InterPro" id="IPR007061">
    <property type="entry name" value="MST-like"/>
</dbReference>
<dbReference type="EMBL" id="PTJD01000013">
    <property type="protein sequence ID" value="PPK92694.1"/>
    <property type="molecule type" value="Genomic_DNA"/>
</dbReference>
<protein>
    <submittedName>
        <fullName evidence="1">Putative damage-inducible protein DinB</fullName>
    </submittedName>
</protein>
<dbReference type="Gene3D" id="1.20.120.450">
    <property type="entry name" value="dinb family like domain"/>
    <property type="match status" value="1"/>
</dbReference>
<dbReference type="SUPFAM" id="SSF109854">
    <property type="entry name" value="DinB/YfiT-like putative metalloenzymes"/>
    <property type="match status" value="1"/>
</dbReference>
<dbReference type="Proteomes" id="UP000239485">
    <property type="component" value="Unassembled WGS sequence"/>
</dbReference>
<dbReference type="AlphaFoldDB" id="A0A2S6IEP5"/>
<dbReference type="InterPro" id="IPR034660">
    <property type="entry name" value="DinB/YfiT-like"/>
</dbReference>
<gene>
    <name evidence="1" type="ORF">CLV92_113123</name>
</gene>
<proteinExistence type="predicted"/>